<reference evidence="3" key="1">
    <citation type="submission" date="2020-02" db="EMBL/GenBank/DDBJ databases">
        <authorList>
            <person name="Meier V. D."/>
        </authorList>
    </citation>
    <scope>NUCLEOTIDE SEQUENCE</scope>
    <source>
        <strain evidence="3">AVDCRST_MAG93</strain>
    </source>
</reference>
<dbReference type="AlphaFoldDB" id="A0A6J4JCH2"/>
<evidence type="ECO:0000256" key="1">
    <source>
        <dbReference type="SAM" id="MobiDB-lite"/>
    </source>
</evidence>
<dbReference type="EMBL" id="CADCTR010000977">
    <property type="protein sequence ID" value="CAA9275283.1"/>
    <property type="molecule type" value="Genomic_DNA"/>
</dbReference>
<feature type="region of interest" description="Disordered" evidence="1">
    <location>
        <begin position="105"/>
        <end position="139"/>
    </location>
</feature>
<organism evidence="3">
    <name type="scientific">uncultured Chloroflexia bacterium</name>
    <dbReference type="NCBI Taxonomy" id="1672391"/>
    <lineage>
        <taxon>Bacteria</taxon>
        <taxon>Bacillati</taxon>
        <taxon>Chloroflexota</taxon>
        <taxon>Chloroflexia</taxon>
        <taxon>environmental samples</taxon>
    </lineage>
</organism>
<keyword evidence="2" id="KW-0472">Membrane</keyword>
<proteinExistence type="predicted"/>
<evidence type="ECO:0000256" key="2">
    <source>
        <dbReference type="SAM" id="Phobius"/>
    </source>
</evidence>
<keyword evidence="2" id="KW-1133">Transmembrane helix</keyword>
<name>A0A6J4JCH2_9CHLR</name>
<keyword evidence="2" id="KW-0812">Transmembrane</keyword>
<gene>
    <name evidence="3" type="ORF">AVDCRST_MAG93-2855</name>
</gene>
<feature type="transmembrane region" description="Helical" evidence="2">
    <location>
        <begin position="82"/>
        <end position="100"/>
    </location>
</feature>
<protein>
    <submittedName>
        <fullName evidence="3">Uncharacterized protein</fullName>
    </submittedName>
</protein>
<sequence>MTAAIQNNDAAARDQLLQNPQTPEQVKTLVRAGGGAEPGAQVTEALRAIDAAEAMAAQAAQTQAQAIQTAVRDAFATSITGMYRSVIGLIVLAFLVALALPEIPLHKSNTDEPGDDAATTVAADERAPFRGGAPADDTL</sequence>
<accession>A0A6J4JCH2</accession>
<evidence type="ECO:0000313" key="3">
    <source>
        <dbReference type="EMBL" id="CAA9275283.1"/>
    </source>
</evidence>